<reference evidence="2" key="1">
    <citation type="submission" date="2022-11" db="UniProtKB">
        <authorList>
            <consortium name="WormBaseParasite"/>
        </authorList>
    </citation>
    <scope>IDENTIFICATION</scope>
</reference>
<proteinExistence type="predicted"/>
<keyword evidence="1" id="KW-1185">Reference proteome</keyword>
<accession>A0A915I885</accession>
<dbReference type="Proteomes" id="UP000887565">
    <property type="component" value="Unplaced"/>
</dbReference>
<name>A0A915I885_ROMCU</name>
<protein>
    <submittedName>
        <fullName evidence="2">Uncharacterized protein</fullName>
    </submittedName>
</protein>
<evidence type="ECO:0000313" key="1">
    <source>
        <dbReference type="Proteomes" id="UP000887565"/>
    </source>
</evidence>
<organism evidence="1 2">
    <name type="scientific">Romanomermis culicivorax</name>
    <name type="common">Nematode worm</name>
    <dbReference type="NCBI Taxonomy" id="13658"/>
    <lineage>
        <taxon>Eukaryota</taxon>
        <taxon>Metazoa</taxon>
        <taxon>Ecdysozoa</taxon>
        <taxon>Nematoda</taxon>
        <taxon>Enoplea</taxon>
        <taxon>Dorylaimia</taxon>
        <taxon>Mermithida</taxon>
        <taxon>Mermithoidea</taxon>
        <taxon>Mermithidae</taxon>
        <taxon>Romanomermis</taxon>
    </lineage>
</organism>
<sequence>MERIVDDDDDDDQTRLEIQFENGIILLVVDFDLERTHFIFEDFNVKVEDTGIVGYKKVPMIENPYDMMQSLSELYHLNAVLMVEDENNQTKITTGHGRLIANAKSPEQDMLNANVLSNDLTYEHSMLVSEMYHLMSTIGYTMRVTTHLIPRNKLFIQLWMIDRQTKENLLGTVTIHNIDKERLEKQLTINLNVGFHFHIESDKVTLKPVPLSFTKEMKLIILQPNTTYHSKHCEGQYVKALPQDFVRCCHSVGIKMRI</sequence>
<evidence type="ECO:0000313" key="2">
    <source>
        <dbReference type="WBParaSite" id="nRc.2.0.1.t10379-RA"/>
    </source>
</evidence>
<dbReference type="WBParaSite" id="nRc.2.0.1.t10379-RA">
    <property type="protein sequence ID" value="nRc.2.0.1.t10379-RA"/>
    <property type="gene ID" value="nRc.2.0.1.g10379"/>
</dbReference>
<dbReference type="AlphaFoldDB" id="A0A915I885"/>